<evidence type="ECO:0000313" key="3">
    <source>
        <dbReference type="Proteomes" id="UP000029964"/>
    </source>
</evidence>
<keyword evidence="3" id="KW-1185">Reference proteome</keyword>
<dbReference type="Proteomes" id="UP000029964">
    <property type="component" value="Unassembled WGS sequence"/>
</dbReference>
<proteinExistence type="predicted"/>
<evidence type="ECO:0000256" key="1">
    <source>
        <dbReference type="SAM" id="MobiDB-lite"/>
    </source>
</evidence>
<dbReference type="STRING" id="857340.A0A086SY97"/>
<feature type="compositionally biased region" description="Basic and acidic residues" evidence="1">
    <location>
        <begin position="783"/>
        <end position="810"/>
    </location>
</feature>
<comment type="caution">
    <text evidence="2">The sequence shown here is derived from an EMBL/GenBank/DDBJ whole genome shotgun (WGS) entry which is preliminary data.</text>
</comment>
<accession>A0A086SY97</accession>
<dbReference type="EMBL" id="JPKY01000105">
    <property type="protein sequence ID" value="KFH42079.1"/>
    <property type="molecule type" value="Genomic_DNA"/>
</dbReference>
<dbReference type="OrthoDB" id="5416983at2759"/>
<evidence type="ECO:0000313" key="2">
    <source>
        <dbReference type="EMBL" id="KFH42079.1"/>
    </source>
</evidence>
<feature type="compositionally biased region" description="Low complexity" evidence="1">
    <location>
        <begin position="128"/>
        <end position="137"/>
    </location>
</feature>
<feature type="compositionally biased region" description="Polar residues" evidence="1">
    <location>
        <begin position="1008"/>
        <end position="1022"/>
    </location>
</feature>
<feature type="compositionally biased region" description="Basic and acidic residues" evidence="1">
    <location>
        <begin position="399"/>
        <end position="413"/>
    </location>
</feature>
<feature type="compositionally biased region" description="Basic residues" evidence="1">
    <location>
        <begin position="1159"/>
        <end position="1168"/>
    </location>
</feature>
<feature type="compositionally biased region" description="Polar residues" evidence="1">
    <location>
        <begin position="25"/>
        <end position="39"/>
    </location>
</feature>
<feature type="compositionally biased region" description="Basic and acidic residues" evidence="1">
    <location>
        <begin position="554"/>
        <end position="567"/>
    </location>
</feature>
<name>A0A086SY97_HAPC1</name>
<feature type="compositionally biased region" description="Polar residues" evidence="1">
    <location>
        <begin position="616"/>
        <end position="629"/>
    </location>
</feature>
<dbReference type="HOGENOM" id="CLU_002517_0_0_1"/>
<feature type="compositionally biased region" description="Polar residues" evidence="1">
    <location>
        <begin position="648"/>
        <end position="665"/>
    </location>
</feature>
<dbReference type="AlphaFoldDB" id="A0A086SY97"/>
<feature type="region of interest" description="Disordered" evidence="1">
    <location>
        <begin position="1149"/>
        <end position="1218"/>
    </location>
</feature>
<reference evidence="3" key="1">
    <citation type="journal article" date="2014" name="Genome Announc.">
        <title>Genome sequence and annotation of Acremonium chrysogenum, producer of the beta-lactam antibiotic cephalosporin C.</title>
        <authorList>
            <person name="Terfehr D."/>
            <person name="Dahlmann T.A."/>
            <person name="Specht T."/>
            <person name="Zadra I."/>
            <person name="Kuernsteiner H."/>
            <person name="Kueck U."/>
        </authorList>
    </citation>
    <scope>NUCLEOTIDE SEQUENCE [LARGE SCALE GENOMIC DNA]</scope>
    <source>
        <strain evidence="3">ATCC 11550 / CBS 779.69 / DSM 880 / IAM 14645 / JCM 23072 / IMI 49137</strain>
    </source>
</reference>
<feature type="compositionally biased region" description="Polar residues" evidence="1">
    <location>
        <begin position="523"/>
        <end position="539"/>
    </location>
</feature>
<feature type="compositionally biased region" description="Pro residues" evidence="1">
    <location>
        <begin position="728"/>
        <end position="741"/>
    </location>
</feature>
<feature type="compositionally biased region" description="Polar residues" evidence="1">
    <location>
        <begin position="873"/>
        <end position="895"/>
    </location>
</feature>
<feature type="region of interest" description="Disordered" evidence="1">
    <location>
        <begin position="1"/>
        <end position="1038"/>
    </location>
</feature>
<organism evidence="2 3">
    <name type="scientific">Hapsidospora chrysogenum (strain ATCC 11550 / CBS 779.69 / DSM 880 / IAM 14645 / JCM 23072 / IMI 49137)</name>
    <name type="common">Acremonium chrysogenum</name>
    <dbReference type="NCBI Taxonomy" id="857340"/>
    <lineage>
        <taxon>Eukaryota</taxon>
        <taxon>Fungi</taxon>
        <taxon>Dikarya</taxon>
        <taxon>Ascomycota</taxon>
        <taxon>Pezizomycotina</taxon>
        <taxon>Sordariomycetes</taxon>
        <taxon>Hypocreomycetidae</taxon>
        <taxon>Hypocreales</taxon>
        <taxon>Bionectriaceae</taxon>
        <taxon>Hapsidospora</taxon>
    </lineage>
</organism>
<feature type="compositionally biased region" description="Polar residues" evidence="1">
    <location>
        <begin position="957"/>
        <end position="971"/>
    </location>
</feature>
<feature type="compositionally biased region" description="Basic and acidic residues" evidence="1">
    <location>
        <begin position="190"/>
        <end position="201"/>
    </location>
</feature>
<protein>
    <submittedName>
        <fullName evidence="2">Uncharacterized protein</fullName>
    </submittedName>
</protein>
<feature type="compositionally biased region" description="Basic and acidic residues" evidence="1">
    <location>
        <begin position="368"/>
        <end position="387"/>
    </location>
</feature>
<feature type="compositionally biased region" description="Low complexity" evidence="1">
    <location>
        <begin position="271"/>
        <end position="288"/>
    </location>
</feature>
<sequence>MATAPSVEAAADVSASPKPQPSPPTNDVESGSPALNGNSSHDEIENKRITNVEDRVSSAAASVSGGSDTEASRADSAKLKDGDKNQGRAASSVKKPATFKAVSVNKTFLASKAAAPNSTTKVNDKAKSGSSTPPTGSATLSVSRPRLVAKTGSGTRDSGQRLSGVNGGKPAAAPDASAVWNKNRPAPAPDPKKLTDEELKKYGIHVASRLDEDDTQGQNKWADLDDDDEDWAPEAITWTDGTKTTLPHTDETQPPRPASDAASAKGQDQVKTQSPAPQPSTTTPQPKAGGLSTGKGLVLKAGAPEKPTLVAKPPAPQQPAKSPWATLPPVERASPAAPEPAAPYVRGPGRESWQQKGMTPPGPPPREIAADDFSRSTWRDGAAHGNRELYNSQSGRYEPVPDRRGSMRADQPKHPAVLQRPAGDHPAEPSSAFQTHRTSQDGHFGRRRGSSNVSGGSGSFFQRPGKGPDGHIMQPPELGAARRPSHAGSMEAPLSPVAVAAQVSHQGRYPHQPQTGYPPGPSPRTTFASMQQASPSASDSLPHAPAPQSMDEVEYQKRLMREKTELARKRRQEQEAAEEAARRERIQKKLAAMGPPPPKKSDKTEATPAQEPVKPTQIQQREQPETSTKPPQPTPGQHDRAADAAGPVSQSSRGELTSPPTSAQRRPSHGQESRPPGAWTGSRAERFVSWTPGSQPPRNVWGAPNNNRGLGNGTFDPDLGRIPGSSVPEPPTAKGPAPIAPPGAGREPPHGRQPQPPAPIGSRPSRYGQPTPDHANKWVHSVAENDDKIHAARVAEKTDRERDLAEKGMTLDDTQPSVKDTWRPVNVTNDGTRRPAHPAEPLPSQAGRRWQGTRDETSREAPATAPPAGVIGSGSNSILPQAGQGTPSQSRTSSRFFPARDVRGDGSIGSRSRAPSPTPPPPTMEGHPAYEGNVAHPHVSLPRPPKPQPIVKLPPATSASHPQMQSQAQPQTDRRPLAWATPTPYKDVVRAQPPQHQHRRSSESSQQNWQQKFNNLLNTSKHSPPRSMGVDPASKSALDYTIPQDPATVSLPGGSYTAVADISESNASKPMAEECFDEPEIGSLPFVKLPRIFPDAAWQPAEAPTKPLPRKFVVQASGMDPFYFPAEVVSGSSIMRIRFPGMVDAKTVTISFSPGRGGRGSRRGHRGGSRGGNKKDAPTSHENSGSTTNSRGGRGRGGYRGRGSENWHRQSPAQSSQA</sequence>
<feature type="compositionally biased region" description="Low complexity" evidence="1">
    <location>
        <begin position="57"/>
        <end position="67"/>
    </location>
</feature>
<gene>
    <name evidence="2" type="ORF">ACRE_071920</name>
</gene>
<feature type="compositionally biased region" description="Polar residues" evidence="1">
    <location>
        <begin position="152"/>
        <end position="163"/>
    </location>
</feature>
<feature type="compositionally biased region" description="Basic and acidic residues" evidence="1">
    <location>
        <begin position="70"/>
        <end position="86"/>
    </location>
</feature>
<feature type="compositionally biased region" description="Polar residues" evidence="1">
    <location>
        <begin position="1209"/>
        <end position="1218"/>
    </location>
</feature>
<feature type="compositionally biased region" description="Basic and acidic residues" evidence="1">
    <location>
        <begin position="40"/>
        <end position="56"/>
    </location>
</feature>